<keyword evidence="2" id="KW-1185">Reference proteome</keyword>
<accession>A0AC60Q0Q0</accession>
<dbReference type="EMBL" id="JABSTQ010009709">
    <property type="protein sequence ID" value="KAG0426529.1"/>
    <property type="molecule type" value="Genomic_DNA"/>
</dbReference>
<feature type="non-terminal residue" evidence="1">
    <location>
        <position position="1"/>
    </location>
</feature>
<comment type="caution">
    <text evidence="1">The sequence shown here is derived from an EMBL/GenBank/DDBJ whole genome shotgun (WGS) entry which is preliminary data.</text>
</comment>
<evidence type="ECO:0000313" key="1">
    <source>
        <dbReference type="EMBL" id="KAG0426529.1"/>
    </source>
</evidence>
<dbReference type="Proteomes" id="UP000805193">
    <property type="component" value="Unassembled WGS sequence"/>
</dbReference>
<reference evidence="1 2" key="1">
    <citation type="journal article" date="2020" name="Cell">
        <title>Large-Scale Comparative Analyses of Tick Genomes Elucidate Their Genetic Diversity and Vector Capacities.</title>
        <authorList>
            <consortium name="Tick Genome and Microbiome Consortium (TIGMIC)"/>
            <person name="Jia N."/>
            <person name="Wang J."/>
            <person name="Shi W."/>
            <person name="Du L."/>
            <person name="Sun Y."/>
            <person name="Zhan W."/>
            <person name="Jiang J.F."/>
            <person name="Wang Q."/>
            <person name="Zhang B."/>
            <person name="Ji P."/>
            <person name="Bell-Sakyi L."/>
            <person name="Cui X.M."/>
            <person name="Yuan T.T."/>
            <person name="Jiang B.G."/>
            <person name="Yang W.F."/>
            <person name="Lam T.T."/>
            <person name="Chang Q.C."/>
            <person name="Ding S.J."/>
            <person name="Wang X.J."/>
            <person name="Zhu J.G."/>
            <person name="Ruan X.D."/>
            <person name="Zhao L."/>
            <person name="Wei J.T."/>
            <person name="Ye R.Z."/>
            <person name="Que T.C."/>
            <person name="Du C.H."/>
            <person name="Zhou Y.H."/>
            <person name="Cheng J.X."/>
            <person name="Dai P.F."/>
            <person name="Guo W.B."/>
            <person name="Han X.H."/>
            <person name="Huang E.J."/>
            <person name="Li L.F."/>
            <person name="Wei W."/>
            <person name="Gao Y.C."/>
            <person name="Liu J.Z."/>
            <person name="Shao H.Z."/>
            <person name="Wang X."/>
            <person name="Wang C.C."/>
            <person name="Yang T.C."/>
            <person name="Huo Q.B."/>
            <person name="Li W."/>
            <person name="Chen H.Y."/>
            <person name="Chen S.E."/>
            <person name="Zhou L.G."/>
            <person name="Ni X.B."/>
            <person name="Tian J.H."/>
            <person name="Sheng Y."/>
            <person name="Liu T."/>
            <person name="Pan Y.S."/>
            <person name="Xia L.Y."/>
            <person name="Li J."/>
            <person name="Zhao F."/>
            <person name="Cao W.C."/>
        </authorList>
    </citation>
    <scope>NUCLEOTIDE SEQUENCE [LARGE SCALE GENOMIC DNA]</scope>
    <source>
        <strain evidence="1">Iper-2018</strain>
    </source>
</reference>
<organism evidence="1 2">
    <name type="scientific">Ixodes persulcatus</name>
    <name type="common">Taiga tick</name>
    <dbReference type="NCBI Taxonomy" id="34615"/>
    <lineage>
        <taxon>Eukaryota</taxon>
        <taxon>Metazoa</taxon>
        <taxon>Ecdysozoa</taxon>
        <taxon>Arthropoda</taxon>
        <taxon>Chelicerata</taxon>
        <taxon>Arachnida</taxon>
        <taxon>Acari</taxon>
        <taxon>Parasitiformes</taxon>
        <taxon>Ixodida</taxon>
        <taxon>Ixodoidea</taxon>
        <taxon>Ixodidae</taxon>
        <taxon>Ixodinae</taxon>
        <taxon>Ixodes</taxon>
    </lineage>
</organism>
<protein>
    <submittedName>
        <fullName evidence="1">Uncharacterized protein</fullName>
    </submittedName>
</protein>
<proteinExistence type="predicted"/>
<evidence type="ECO:0000313" key="2">
    <source>
        <dbReference type="Proteomes" id="UP000805193"/>
    </source>
</evidence>
<sequence>RIAMDASTATSDVVVRVDDIERLGWSSMDENVRSFCNSAADQEQTLEENRAAYLRLRLLPRVLRDVAHRRMEVILLGDMTLSMPVGISPTALQKLAHRDGEIATARAAHAEGTLMILSSYSSTSMEALRKEVPEGLRWFQLQIAIDRDLTKCLVKRAERAGYRALVLTVDEPVFGRKITRVKRQYSFPDGLKYANLEGTSEDAYADAKAAMSMTDPFIDASQSWDDVTWLKSITHLPVVAKGITTAMLCDILIRALPYEVNLEYHRQVNDTAFSNTALLKTKGTDRRLELQAEDAEEAINRGVSAILVSNHGGRQLDGLPATIEVLPEIVKAVRGRVEVYVDGGVRRGTDVVKALALGAKTVFVGRPAFWGLAYNLPDPSVDDAVKAAQAMEAAAKDASEIARAAGSPSTEAAEAALDRCHSQIRSLRLHRMERDRFRQRPALPHPARRHQ</sequence>
<name>A0AC60Q0Q0_IXOPE</name>
<gene>
    <name evidence="1" type="ORF">HPB47_026360</name>
</gene>